<evidence type="ECO:0000313" key="10">
    <source>
        <dbReference type="Proteomes" id="UP001600888"/>
    </source>
</evidence>
<dbReference type="Gene3D" id="3.90.1150.10">
    <property type="entry name" value="Aspartate Aminotransferase, domain 1"/>
    <property type="match status" value="1"/>
</dbReference>
<evidence type="ECO:0000256" key="5">
    <source>
        <dbReference type="ARBA" id="ARBA00022679"/>
    </source>
</evidence>
<dbReference type="EMBL" id="JBAWTH010000089">
    <property type="protein sequence ID" value="KAL2278207.1"/>
    <property type="molecule type" value="Genomic_DNA"/>
</dbReference>
<dbReference type="EC" id="2.6.1.1" evidence="7"/>
<dbReference type="PROSITE" id="PS00105">
    <property type="entry name" value="AA_TRANSFER_CLASS_1"/>
    <property type="match status" value="1"/>
</dbReference>
<gene>
    <name evidence="9" type="ORF">FJTKL_14622</name>
</gene>
<comment type="cofactor">
    <cofactor evidence="1">
        <name>pyridoxal 5'-phosphate</name>
        <dbReference type="ChEBI" id="CHEBI:597326"/>
    </cofactor>
</comment>
<dbReference type="InterPro" id="IPR004839">
    <property type="entry name" value="Aminotransferase_I/II_large"/>
</dbReference>
<keyword evidence="6" id="KW-0663">Pyridoxal phosphate</keyword>
<keyword evidence="5 7" id="KW-0808">Transferase</keyword>
<reference evidence="9 10" key="1">
    <citation type="submission" date="2024-03" db="EMBL/GenBank/DDBJ databases">
        <title>A high-quality draft genome sequence of Diaporthe vaccinii, a causative agent of upright dieback and viscid rot disease in cranberry plants.</title>
        <authorList>
            <person name="Sarrasin M."/>
            <person name="Lang B.F."/>
            <person name="Burger G."/>
        </authorList>
    </citation>
    <scope>NUCLEOTIDE SEQUENCE [LARGE SCALE GENOMIC DNA]</scope>
    <source>
        <strain evidence="9 10">IS7</strain>
    </source>
</reference>
<dbReference type="InterPro" id="IPR015424">
    <property type="entry name" value="PyrdxlP-dep_Trfase"/>
</dbReference>
<comment type="subunit">
    <text evidence="3 7">Homodimer.</text>
</comment>
<dbReference type="PANTHER" id="PTHR11879:SF20">
    <property type="entry name" value="ASPARTATE AMINOTRANSFERASE"/>
    <property type="match status" value="1"/>
</dbReference>
<evidence type="ECO:0000256" key="1">
    <source>
        <dbReference type="ARBA" id="ARBA00001933"/>
    </source>
</evidence>
<dbReference type="Pfam" id="PF00155">
    <property type="entry name" value="Aminotran_1_2"/>
    <property type="match status" value="1"/>
</dbReference>
<evidence type="ECO:0000256" key="6">
    <source>
        <dbReference type="ARBA" id="ARBA00022898"/>
    </source>
</evidence>
<dbReference type="SUPFAM" id="SSF53383">
    <property type="entry name" value="PLP-dependent transferases"/>
    <property type="match status" value="1"/>
</dbReference>
<keyword evidence="4 7" id="KW-0032">Aminotransferase</keyword>
<dbReference type="InterPro" id="IPR004838">
    <property type="entry name" value="NHTrfase_class1_PyrdxlP-BS"/>
</dbReference>
<dbReference type="InterPro" id="IPR015421">
    <property type="entry name" value="PyrdxlP-dep_Trfase_major"/>
</dbReference>
<evidence type="ECO:0000259" key="8">
    <source>
        <dbReference type="Pfam" id="PF00155"/>
    </source>
</evidence>
<evidence type="ECO:0000256" key="3">
    <source>
        <dbReference type="ARBA" id="ARBA00011738"/>
    </source>
</evidence>
<evidence type="ECO:0000256" key="2">
    <source>
        <dbReference type="ARBA" id="ARBA00007441"/>
    </source>
</evidence>
<dbReference type="Proteomes" id="UP001600888">
    <property type="component" value="Unassembled WGS sequence"/>
</dbReference>
<dbReference type="PRINTS" id="PR00799">
    <property type="entry name" value="TRANSAMINASE"/>
</dbReference>
<feature type="domain" description="Aminotransferase class I/classII large" evidence="8">
    <location>
        <begin position="9"/>
        <end position="267"/>
    </location>
</feature>
<sequence>MNHALIWECADSTVTQNSYPYYNSATRSLDFEGMIATLERDSQPGDVVILQACAHNPTGLDPNKEQWVVIADVCERKKLFPFFDSAYQGFASGNFDDDAWAIRYFASRPSMEMAVAQSFSKNFGLYGERVGALHILASEPGVKPAVQSQLVRVLRSEISSGTAFGSRIAAEVLGDSDLRTRFLEENKKMSSRIKIMRAALVAELERLGTPGDWSHITNQIGMFSYTGLNAQQVQELRQKHHIYLFSSGRASISGLNSENVARVAAAINSVVLGPTQGH</sequence>
<dbReference type="InterPro" id="IPR015422">
    <property type="entry name" value="PyrdxlP-dep_Trfase_small"/>
</dbReference>
<name>A0ABR4E727_9PEZI</name>
<organism evidence="9 10">
    <name type="scientific">Diaporthe vaccinii</name>
    <dbReference type="NCBI Taxonomy" id="105482"/>
    <lineage>
        <taxon>Eukaryota</taxon>
        <taxon>Fungi</taxon>
        <taxon>Dikarya</taxon>
        <taxon>Ascomycota</taxon>
        <taxon>Pezizomycotina</taxon>
        <taxon>Sordariomycetes</taxon>
        <taxon>Sordariomycetidae</taxon>
        <taxon>Diaporthales</taxon>
        <taxon>Diaporthaceae</taxon>
        <taxon>Diaporthe</taxon>
        <taxon>Diaporthe eres species complex</taxon>
    </lineage>
</organism>
<evidence type="ECO:0000313" key="9">
    <source>
        <dbReference type="EMBL" id="KAL2278207.1"/>
    </source>
</evidence>
<keyword evidence="10" id="KW-1185">Reference proteome</keyword>
<comment type="miscellaneous">
    <text evidence="7">In eukaryotes there are cytoplasmic, mitochondrial and chloroplastic isozymes.</text>
</comment>
<dbReference type="PANTHER" id="PTHR11879">
    <property type="entry name" value="ASPARTATE AMINOTRANSFERASE"/>
    <property type="match status" value="1"/>
</dbReference>
<evidence type="ECO:0000256" key="7">
    <source>
        <dbReference type="RuleBase" id="RU000480"/>
    </source>
</evidence>
<proteinExistence type="inferred from homology"/>
<evidence type="ECO:0000256" key="4">
    <source>
        <dbReference type="ARBA" id="ARBA00022576"/>
    </source>
</evidence>
<protein>
    <recommendedName>
        <fullName evidence="7">Aspartate aminotransferase</fullName>
        <ecNumber evidence="7">2.6.1.1</ecNumber>
    </recommendedName>
</protein>
<comment type="catalytic activity">
    <reaction evidence="7">
        <text>L-aspartate + 2-oxoglutarate = oxaloacetate + L-glutamate</text>
        <dbReference type="Rhea" id="RHEA:21824"/>
        <dbReference type="ChEBI" id="CHEBI:16452"/>
        <dbReference type="ChEBI" id="CHEBI:16810"/>
        <dbReference type="ChEBI" id="CHEBI:29985"/>
        <dbReference type="ChEBI" id="CHEBI:29991"/>
        <dbReference type="EC" id="2.6.1.1"/>
    </reaction>
</comment>
<dbReference type="Gene3D" id="3.40.640.10">
    <property type="entry name" value="Type I PLP-dependent aspartate aminotransferase-like (Major domain)"/>
    <property type="match status" value="1"/>
</dbReference>
<dbReference type="InterPro" id="IPR000796">
    <property type="entry name" value="Asp_trans"/>
</dbReference>
<comment type="similarity">
    <text evidence="2">Belongs to the class-I pyridoxal-phosphate-dependent aminotransferase family.</text>
</comment>
<comment type="caution">
    <text evidence="9">The sequence shown here is derived from an EMBL/GenBank/DDBJ whole genome shotgun (WGS) entry which is preliminary data.</text>
</comment>
<accession>A0ABR4E727</accession>
<dbReference type="CDD" id="cd00609">
    <property type="entry name" value="AAT_like"/>
    <property type="match status" value="1"/>
</dbReference>